<evidence type="ECO:0000313" key="1">
    <source>
        <dbReference type="EMBL" id="MPM32074.1"/>
    </source>
</evidence>
<dbReference type="AlphaFoldDB" id="A0A644Z1L9"/>
<protein>
    <submittedName>
        <fullName evidence="1">Uncharacterized protein</fullName>
    </submittedName>
</protein>
<proteinExistence type="predicted"/>
<accession>A0A644Z1L9</accession>
<name>A0A644Z1L9_9ZZZZ</name>
<reference evidence="1" key="1">
    <citation type="submission" date="2019-08" db="EMBL/GenBank/DDBJ databases">
        <authorList>
            <person name="Kucharzyk K."/>
            <person name="Murdoch R.W."/>
            <person name="Higgins S."/>
            <person name="Loffler F."/>
        </authorList>
    </citation>
    <scope>NUCLEOTIDE SEQUENCE</scope>
</reference>
<sequence length="107" mass="11222">MDVRHQGQADLLFDGAYCFGRGQIRNGHPDNLTAGSGQTADLCHGGRYVVGTGIGHRLNGNRSAPANGNAPNDNLSGHTYPPVSFTMSLNATTIISKIKQANPAAFT</sequence>
<comment type="caution">
    <text evidence="1">The sequence shown here is derived from an EMBL/GenBank/DDBJ whole genome shotgun (WGS) entry which is preliminary data.</text>
</comment>
<organism evidence="1">
    <name type="scientific">bioreactor metagenome</name>
    <dbReference type="NCBI Taxonomy" id="1076179"/>
    <lineage>
        <taxon>unclassified sequences</taxon>
        <taxon>metagenomes</taxon>
        <taxon>ecological metagenomes</taxon>
    </lineage>
</organism>
<gene>
    <name evidence="1" type="ORF">SDC9_78633</name>
</gene>
<dbReference type="EMBL" id="VSSQ01006259">
    <property type="protein sequence ID" value="MPM32074.1"/>
    <property type="molecule type" value="Genomic_DNA"/>
</dbReference>